<sequence length="624" mass="69935">MVAENLKKQLALAVRNIQWSYAVFWTVSASQIGVLEWGEGYYNGDIKTRKTSQAVELNSDQIGLQRSEQLRELYESLAIAEASPQAKRPSAALSPEDLTDTEWYYLVCMSFVFNIGQGLPGRTLANGQPIWLYNAPFADSRVFSRSLLAKSASIQTVVCFPFLDGVIELGATDLVSENLSLIQHIRTSFLDILDSKIPEKFGAVFNTRNDRDDACVAFDHNAFDIKLTSEVGCEVPKISSPNSSSNAFEANQAADEGIMVEGVNGGASQVQSWQVLDDELSNCVHNSMNSSDCVSQTFASPEKVTPVLKGENPIDHCAQDLQECNNTKMTSMDLRRDHQHYQTVLSTLLKNSDQLLMGPRVKNSHQESSFISWKREGLMGPSRGAPQMVLKKVLFQVPRMHLDGLLESQEENDYKEGMKPEADEIGMNHVLSERRRRAKLNERFLILRSIIPSISKDDKVSILDDVIEYLRKLEKKVKDLEDHRELVDLETRTKRTTPQDMVERTSDNYFNNKTDSGKKPLKRKACDIDETGREIDSIGSKDTCNVTINIRDNEVLIEMKCSWREGALLEIMEAVSSLHLDLHSIQSSKADGNLCLTIKSKFRGSTLASAKKIKQALHKVACKC</sequence>
<accession>A0ACB9MT88</accession>
<comment type="caution">
    <text evidence="1">The sequence shown here is derived from an EMBL/GenBank/DDBJ whole genome shotgun (WGS) entry which is preliminary data.</text>
</comment>
<dbReference type="Proteomes" id="UP000828941">
    <property type="component" value="Chromosome 8"/>
</dbReference>
<keyword evidence="2" id="KW-1185">Reference proteome</keyword>
<reference evidence="1 2" key="1">
    <citation type="journal article" date="2022" name="DNA Res.">
        <title>Chromosomal-level genome assembly of the orchid tree Bauhinia variegata (Leguminosae; Cercidoideae) supports the allotetraploid origin hypothesis of Bauhinia.</title>
        <authorList>
            <person name="Zhong Y."/>
            <person name="Chen Y."/>
            <person name="Zheng D."/>
            <person name="Pang J."/>
            <person name="Liu Y."/>
            <person name="Luo S."/>
            <person name="Meng S."/>
            <person name="Qian L."/>
            <person name="Wei D."/>
            <person name="Dai S."/>
            <person name="Zhou R."/>
        </authorList>
    </citation>
    <scope>NUCLEOTIDE SEQUENCE [LARGE SCALE GENOMIC DNA]</scope>
    <source>
        <strain evidence="1">BV-YZ2020</strain>
    </source>
</reference>
<evidence type="ECO:0000313" key="2">
    <source>
        <dbReference type="Proteomes" id="UP000828941"/>
    </source>
</evidence>
<gene>
    <name evidence="1" type="ORF">L6164_019461</name>
</gene>
<name>A0ACB9MT88_BAUVA</name>
<proteinExistence type="predicted"/>
<organism evidence="1 2">
    <name type="scientific">Bauhinia variegata</name>
    <name type="common">Purple orchid tree</name>
    <name type="synonym">Phanera variegata</name>
    <dbReference type="NCBI Taxonomy" id="167791"/>
    <lineage>
        <taxon>Eukaryota</taxon>
        <taxon>Viridiplantae</taxon>
        <taxon>Streptophyta</taxon>
        <taxon>Embryophyta</taxon>
        <taxon>Tracheophyta</taxon>
        <taxon>Spermatophyta</taxon>
        <taxon>Magnoliopsida</taxon>
        <taxon>eudicotyledons</taxon>
        <taxon>Gunneridae</taxon>
        <taxon>Pentapetalae</taxon>
        <taxon>rosids</taxon>
        <taxon>fabids</taxon>
        <taxon>Fabales</taxon>
        <taxon>Fabaceae</taxon>
        <taxon>Cercidoideae</taxon>
        <taxon>Cercideae</taxon>
        <taxon>Bauhiniinae</taxon>
        <taxon>Bauhinia</taxon>
    </lineage>
</organism>
<protein>
    <submittedName>
        <fullName evidence="1">Uncharacterized protein</fullName>
    </submittedName>
</protein>
<evidence type="ECO:0000313" key="1">
    <source>
        <dbReference type="EMBL" id="KAI4326951.1"/>
    </source>
</evidence>
<dbReference type="EMBL" id="CM039433">
    <property type="protein sequence ID" value="KAI4326951.1"/>
    <property type="molecule type" value="Genomic_DNA"/>
</dbReference>